<sequence>MDFTWTGNDKKRKTMAVRVNCRPGSIQKQQKLERSPWSDLPDDLLITIFSKICLLDQIRCAPLCKTWKQLIKGIRPADKLPWQILYDWRLSDKGCNKSVCKLFVPSHLETYTVKVMDGFNGEEWRNFTGAEALYSRYGYLNWILVVSNSQLKKNTNTLVSVSEKQLFPGIQVVQADAIYFDGILYCLLGWGTLGAFKVANQQWSCLHKTCVRPSNGATDLDGNYLIMVLLLRLVMNAENGVFLIWRFDFSEKKWVNQASLGDYAAFVGWTSFLIPAAGEISEFAGNQNNNRNPTCCVRYLTVEN</sequence>
<dbReference type="Pfam" id="PF00646">
    <property type="entry name" value="F-box"/>
    <property type="match status" value="1"/>
</dbReference>
<dbReference type="Gene3D" id="1.20.1280.50">
    <property type="match status" value="1"/>
</dbReference>
<name>A0AAV1RY44_9ROSI</name>
<feature type="domain" description="F-box" evidence="1">
    <location>
        <begin position="34"/>
        <end position="85"/>
    </location>
</feature>
<dbReference type="InterPro" id="IPR036047">
    <property type="entry name" value="F-box-like_dom_sf"/>
</dbReference>
<dbReference type="Pfam" id="PF03478">
    <property type="entry name" value="Beta-prop_KIB1-4"/>
    <property type="match status" value="1"/>
</dbReference>
<dbReference type="SUPFAM" id="SSF81383">
    <property type="entry name" value="F-box domain"/>
    <property type="match status" value="1"/>
</dbReference>
<evidence type="ECO:0000313" key="2">
    <source>
        <dbReference type="EMBL" id="CAK7340765.1"/>
    </source>
</evidence>
<organism evidence="2 3">
    <name type="scientific">Dovyalis caffra</name>
    <dbReference type="NCBI Taxonomy" id="77055"/>
    <lineage>
        <taxon>Eukaryota</taxon>
        <taxon>Viridiplantae</taxon>
        <taxon>Streptophyta</taxon>
        <taxon>Embryophyta</taxon>
        <taxon>Tracheophyta</taxon>
        <taxon>Spermatophyta</taxon>
        <taxon>Magnoliopsida</taxon>
        <taxon>eudicotyledons</taxon>
        <taxon>Gunneridae</taxon>
        <taxon>Pentapetalae</taxon>
        <taxon>rosids</taxon>
        <taxon>fabids</taxon>
        <taxon>Malpighiales</taxon>
        <taxon>Salicaceae</taxon>
        <taxon>Flacourtieae</taxon>
        <taxon>Dovyalis</taxon>
    </lineage>
</organism>
<gene>
    <name evidence="2" type="ORF">DCAF_LOCUS15851</name>
</gene>
<evidence type="ECO:0000259" key="1">
    <source>
        <dbReference type="PROSITE" id="PS50181"/>
    </source>
</evidence>
<keyword evidence="3" id="KW-1185">Reference proteome</keyword>
<comment type="caution">
    <text evidence="2">The sequence shown here is derived from an EMBL/GenBank/DDBJ whole genome shotgun (WGS) entry which is preliminary data.</text>
</comment>
<accession>A0AAV1RY44</accession>
<protein>
    <recommendedName>
        <fullName evidence="1">F-box domain-containing protein</fullName>
    </recommendedName>
</protein>
<dbReference type="Proteomes" id="UP001314170">
    <property type="component" value="Unassembled WGS sequence"/>
</dbReference>
<dbReference type="InterPro" id="IPR005174">
    <property type="entry name" value="KIB1-4_b-propeller"/>
</dbReference>
<reference evidence="2 3" key="1">
    <citation type="submission" date="2024-01" db="EMBL/GenBank/DDBJ databases">
        <authorList>
            <person name="Waweru B."/>
        </authorList>
    </citation>
    <scope>NUCLEOTIDE SEQUENCE [LARGE SCALE GENOMIC DNA]</scope>
</reference>
<proteinExistence type="predicted"/>
<evidence type="ECO:0000313" key="3">
    <source>
        <dbReference type="Proteomes" id="UP001314170"/>
    </source>
</evidence>
<dbReference type="PROSITE" id="PS50181">
    <property type="entry name" value="FBOX"/>
    <property type="match status" value="1"/>
</dbReference>
<dbReference type="AlphaFoldDB" id="A0AAV1RY44"/>
<dbReference type="InterPro" id="IPR001810">
    <property type="entry name" value="F-box_dom"/>
</dbReference>
<dbReference type="EMBL" id="CAWUPB010001160">
    <property type="protein sequence ID" value="CAK7340765.1"/>
    <property type="molecule type" value="Genomic_DNA"/>
</dbReference>